<keyword evidence="4" id="KW-1185">Reference proteome</keyword>
<dbReference type="EMBL" id="JBAKBE010000011">
    <property type="protein sequence ID" value="MEH0097983.1"/>
    <property type="molecule type" value="Genomic_DNA"/>
</dbReference>
<comment type="caution">
    <text evidence="3">The sequence shown here is derived from an EMBL/GenBank/DDBJ whole genome shotgun (WGS) entry which is preliminary data.</text>
</comment>
<name>A0ABU7ZSF7_9HYPH</name>
<feature type="region of interest" description="Disordered" evidence="1">
    <location>
        <begin position="98"/>
        <end position="128"/>
    </location>
</feature>
<evidence type="ECO:0000256" key="1">
    <source>
        <dbReference type="SAM" id="MobiDB-lite"/>
    </source>
</evidence>
<evidence type="ECO:0000256" key="2">
    <source>
        <dbReference type="SAM" id="SignalP"/>
    </source>
</evidence>
<dbReference type="RefSeq" id="WP_334252462.1">
    <property type="nucleotide sequence ID" value="NZ_JBAKBE010000011.1"/>
</dbReference>
<keyword evidence="2" id="KW-0732">Signal</keyword>
<accession>A0ABU7ZSF7</accession>
<feature type="chain" id="PRO_5045925443" description="DUF2946 domain-containing protein" evidence="2">
    <location>
        <begin position="24"/>
        <end position="128"/>
    </location>
</feature>
<proteinExistence type="predicted"/>
<reference evidence="3 4" key="1">
    <citation type="submission" date="2024-02" db="EMBL/GenBank/DDBJ databases">
        <title>A new putative Pannonibacter species isolated from two cases of bloodstream infections in paediatric patients.</title>
        <authorList>
            <person name="Castellana S."/>
            <person name="De Laurentiis V."/>
            <person name="Grassi M."/>
            <person name="De Leonardis F."/>
            <person name="Mosca A."/>
            <person name="De Carlo C."/>
            <person name="Sparapano E."/>
            <person name="Ronga L."/>
            <person name="Santacroce L."/>
            <person name="Chironna M."/>
            <person name="De Robertis A."/>
            <person name="Bianco A."/>
            <person name="Del Sambro L."/>
            <person name="Capozzi L."/>
            <person name="Parisi A."/>
        </authorList>
    </citation>
    <scope>NUCLEOTIDE SEQUENCE [LARGE SCALE GENOMIC DNA]</scope>
    <source>
        <strain evidence="3 4">Pt2</strain>
    </source>
</reference>
<organism evidence="3 4">
    <name type="scientific">Pannonibacter anstelovis</name>
    <dbReference type="NCBI Taxonomy" id="3121537"/>
    <lineage>
        <taxon>Bacteria</taxon>
        <taxon>Pseudomonadati</taxon>
        <taxon>Pseudomonadota</taxon>
        <taxon>Alphaproteobacteria</taxon>
        <taxon>Hyphomicrobiales</taxon>
        <taxon>Stappiaceae</taxon>
        <taxon>Pannonibacter</taxon>
    </lineage>
</organism>
<evidence type="ECO:0000313" key="4">
    <source>
        <dbReference type="Proteomes" id="UP001380822"/>
    </source>
</evidence>
<protein>
    <recommendedName>
        <fullName evidence="5">DUF2946 domain-containing protein</fullName>
    </recommendedName>
</protein>
<evidence type="ECO:0008006" key="5">
    <source>
        <dbReference type="Google" id="ProtNLM"/>
    </source>
</evidence>
<evidence type="ECO:0000313" key="3">
    <source>
        <dbReference type="EMBL" id="MEH0097983.1"/>
    </source>
</evidence>
<feature type="signal peptide" evidence="2">
    <location>
        <begin position="1"/>
        <end position="23"/>
    </location>
</feature>
<dbReference type="Proteomes" id="UP001380822">
    <property type="component" value="Unassembled WGS sequence"/>
</dbReference>
<sequence>MSRLLMNLLLTAALVLSPLVALAHGMPQAGQQLGQKMGQHHQMAMAAMDHAQAGHTGPHHGAADAAADDPASLAACASVCLLLASFALLAQPAALPSAPVQTHEGASVHLPSPTSAAPPLQPPRAFSA</sequence>
<gene>
    <name evidence="3" type="ORF">V6L76_17105</name>
</gene>